<protein>
    <submittedName>
        <fullName evidence="3">UDP-glucose 4-epimerase</fullName>
    </submittedName>
</protein>
<evidence type="ECO:0000313" key="4">
    <source>
        <dbReference type="Proteomes" id="UP000280501"/>
    </source>
</evidence>
<evidence type="ECO:0000313" key="3">
    <source>
        <dbReference type="EMBL" id="RPF20357.1"/>
    </source>
</evidence>
<dbReference type="Gene3D" id="3.90.25.10">
    <property type="entry name" value="UDP-galactose 4-epimerase, domain 1"/>
    <property type="match status" value="1"/>
</dbReference>
<dbReference type="AlphaFoldDB" id="A0A3N4YJS8"/>
<accession>A0A3N4YJS8</accession>
<dbReference type="Gene3D" id="3.40.50.720">
    <property type="entry name" value="NAD(P)-binding Rossmann-like Domain"/>
    <property type="match status" value="1"/>
</dbReference>
<comment type="caution">
    <text evidence="3">The sequence shown here is derived from an EMBL/GenBank/DDBJ whole genome shotgun (WGS) entry which is preliminary data.</text>
</comment>
<dbReference type="InterPro" id="IPR001509">
    <property type="entry name" value="Epimerase_deHydtase"/>
</dbReference>
<comment type="similarity">
    <text evidence="1">Belongs to the NAD(P)-dependent epimerase/dehydratase family.</text>
</comment>
<feature type="domain" description="NAD-dependent epimerase/dehydratase" evidence="2">
    <location>
        <begin position="17"/>
        <end position="251"/>
    </location>
</feature>
<dbReference type="RefSeq" id="WP_170176971.1">
    <property type="nucleotide sequence ID" value="NZ_RKQZ01000001.1"/>
</dbReference>
<gene>
    <name evidence="3" type="ORF">EDD34_0946</name>
</gene>
<sequence length="330" mass="34341">MLKIHPALAADATTRPVLVTGAAGLVGVPLVRALRRGGHTVVAVDDGSAGTLGRLAEFLPDDGVHVVIADVRDGISLTSLMREARPWAVAHLAAKHFIPECEAAPGAALDVNVLGTQRILDACAVAPPKRFLFASTADVYATDDAPHAETSLVAPRGVYGTSKLTGEHLLRDQAHRLGISGVVVARLFNVYGPGDPHPHLIPEILRQVTAGETRLSLGDLSSARDYVFVDDVADMLSSFLASTVTGIFNVGTGVATTGYHLVRLIGDVVGRNLVTEVDPARVRQVERKTLCAAPDRLVSAVGHPATSLRDGLAATLAATTVVPTPAGVTG</sequence>
<dbReference type="Pfam" id="PF01370">
    <property type="entry name" value="Epimerase"/>
    <property type="match status" value="1"/>
</dbReference>
<dbReference type="PANTHER" id="PTHR43000">
    <property type="entry name" value="DTDP-D-GLUCOSE 4,6-DEHYDRATASE-RELATED"/>
    <property type="match status" value="1"/>
</dbReference>
<dbReference type="EMBL" id="RKQZ01000001">
    <property type="protein sequence ID" value="RPF20357.1"/>
    <property type="molecule type" value="Genomic_DNA"/>
</dbReference>
<name>A0A3N4YJS8_9MICO</name>
<dbReference type="InterPro" id="IPR036291">
    <property type="entry name" value="NAD(P)-bd_dom_sf"/>
</dbReference>
<dbReference type="SUPFAM" id="SSF51735">
    <property type="entry name" value="NAD(P)-binding Rossmann-fold domains"/>
    <property type="match status" value="1"/>
</dbReference>
<organism evidence="3 4">
    <name type="scientific">Myceligenerans xiligouense</name>
    <dbReference type="NCBI Taxonomy" id="253184"/>
    <lineage>
        <taxon>Bacteria</taxon>
        <taxon>Bacillati</taxon>
        <taxon>Actinomycetota</taxon>
        <taxon>Actinomycetes</taxon>
        <taxon>Micrococcales</taxon>
        <taxon>Promicromonosporaceae</taxon>
        <taxon>Myceligenerans</taxon>
    </lineage>
</organism>
<keyword evidence="4" id="KW-1185">Reference proteome</keyword>
<evidence type="ECO:0000259" key="2">
    <source>
        <dbReference type="Pfam" id="PF01370"/>
    </source>
</evidence>
<proteinExistence type="inferred from homology"/>
<reference evidence="3 4" key="1">
    <citation type="submission" date="2018-11" db="EMBL/GenBank/DDBJ databases">
        <title>Sequencing the genomes of 1000 actinobacteria strains.</title>
        <authorList>
            <person name="Klenk H.-P."/>
        </authorList>
    </citation>
    <scope>NUCLEOTIDE SEQUENCE [LARGE SCALE GENOMIC DNA]</scope>
    <source>
        <strain evidence="3 4">DSM 15700</strain>
    </source>
</reference>
<evidence type="ECO:0000256" key="1">
    <source>
        <dbReference type="ARBA" id="ARBA00007637"/>
    </source>
</evidence>
<dbReference type="Proteomes" id="UP000280501">
    <property type="component" value="Unassembled WGS sequence"/>
</dbReference>